<keyword evidence="1" id="KW-0472">Membrane</keyword>
<evidence type="ECO:0000313" key="3">
    <source>
        <dbReference type="Proteomes" id="UP000622317"/>
    </source>
</evidence>
<dbReference type="Proteomes" id="UP000622317">
    <property type="component" value="Unassembled WGS sequence"/>
</dbReference>
<comment type="caution">
    <text evidence="2">The sequence shown here is derived from an EMBL/GenBank/DDBJ whole genome shotgun (WGS) entry which is preliminary data.</text>
</comment>
<protein>
    <submittedName>
        <fullName evidence="2">DUF2254 domain-containing protein</fullName>
    </submittedName>
</protein>
<name>A0A927FBZ5_9BACT</name>
<sequence length="435" mass="47241">MKTYLNNLFERVSQSLWLMPAMSITLAMVSAYGMLYWEGLGLGTWEDVPLVYRSGRETSLAIVGAIVGSLVTVAGVTFSITIVSLTLASSQFGPRLLRNFLRSPSSQVTLGALIGSFVYGILIMPAMDDGWEAGKAHPSVTLMIVLACVCVCLIVHYIHHVATSIQADSLVACVYRELESKIEALPERETEEEGSQQPEWGKADFVVRAKRSGYLTAIDQEGLLETAKKGNARISVPKRAGHFVAKGEVVAEVFGDVNEASVSKSISDAIFLGDKRTPEQNLEFLVDQLVELALRAISPGINDPNTAIVCIDYLSAALLQVRSKSLPPACLVDDEGELRVHCLQTTYDGLINEAFNQLRQAGAAYPEIVIRIVNSLERIGVGLAPDDKRVPSLAKQLSQIVQMESSSAHPRVDGDREDIAASIARCQKVFAGHRV</sequence>
<feature type="transmembrane region" description="Helical" evidence="1">
    <location>
        <begin position="139"/>
        <end position="158"/>
    </location>
</feature>
<feature type="transmembrane region" description="Helical" evidence="1">
    <location>
        <begin position="108"/>
        <end position="127"/>
    </location>
</feature>
<evidence type="ECO:0000256" key="1">
    <source>
        <dbReference type="SAM" id="Phobius"/>
    </source>
</evidence>
<feature type="transmembrane region" description="Helical" evidence="1">
    <location>
        <begin position="16"/>
        <end position="37"/>
    </location>
</feature>
<dbReference type="AlphaFoldDB" id="A0A927FBZ5"/>
<proteinExistence type="predicted"/>
<evidence type="ECO:0000313" key="2">
    <source>
        <dbReference type="EMBL" id="MBD5781570.1"/>
    </source>
</evidence>
<dbReference type="InterPro" id="IPR018723">
    <property type="entry name" value="DUF2254_membrane"/>
</dbReference>
<feature type="transmembrane region" description="Helical" evidence="1">
    <location>
        <begin position="60"/>
        <end position="87"/>
    </location>
</feature>
<reference evidence="2" key="1">
    <citation type="submission" date="2020-09" db="EMBL/GenBank/DDBJ databases">
        <title>Pelagicoccus enzymogenes sp. nov. with an EPS production, isolated from marine sediment.</title>
        <authorList>
            <person name="Feng X."/>
        </authorList>
    </citation>
    <scope>NUCLEOTIDE SEQUENCE</scope>
    <source>
        <strain evidence="2">NFK12</strain>
    </source>
</reference>
<keyword evidence="1" id="KW-1133">Transmembrane helix</keyword>
<accession>A0A927FBZ5</accession>
<organism evidence="2 3">
    <name type="scientific">Pelagicoccus enzymogenes</name>
    <dbReference type="NCBI Taxonomy" id="2773457"/>
    <lineage>
        <taxon>Bacteria</taxon>
        <taxon>Pseudomonadati</taxon>
        <taxon>Verrucomicrobiota</taxon>
        <taxon>Opitutia</taxon>
        <taxon>Puniceicoccales</taxon>
        <taxon>Pelagicoccaceae</taxon>
        <taxon>Pelagicoccus</taxon>
    </lineage>
</organism>
<keyword evidence="3" id="KW-1185">Reference proteome</keyword>
<keyword evidence="1" id="KW-0812">Transmembrane</keyword>
<dbReference type="EMBL" id="JACYFG010000050">
    <property type="protein sequence ID" value="MBD5781570.1"/>
    <property type="molecule type" value="Genomic_DNA"/>
</dbReference>
<dbReference type="Pfam" id="PF10011">
    <property type="entry name" value="DUF2254"/>
    <property type="match status" value="1"/>
</dbReference>
<gene>
    <name evidence="2" type="ORF">IEN85_18860</name>
</gene>
<dbReference type="RefSeq" id="WP_191618658.1">
    <property type="nucleotide sequence ID" value="NZ_JACYFG010000050.1"/>
</dbReference>